<dbReference type="Pfam" id="PF07741">
    <property type="entry name" value="BRF1"/>
    <property type="match status" value="1"/>
</dbReference>
<sequence length="622" mass="69455">RYVTEQKARRRIETICGQLRLGPDVAVSAFRYYQSALFRGFTRGRNAMQLSAACIYVAARQLRVNLMLLDLSDAVAVNVFQVGRTYVDLKRKLNLSLPEVDPCLFVERFASQLDFENKTAAVATTAMRLLQRMKKDWISTGRRPSGLAAAALLVAARVHEFNRTEEDVAKVARISQVTARKRLVEFSKTPSSALSIDAFFSVDYDEEQDPPAFGRQPQTKRIVIDELDMSQVSLEIQELSRRIDQDLEKISQKGKTKLDPSKLELAKSKGIDHLVAKKDGDLKTCDNKEDCAPNEVVRKEIKTSRDVLRDVLDGIVEPEILDSCVEDLQMLTHHSGDRLCQLVQVSTNNRDADASHLADCKDYPPETSRTSSEASLKLPHFISPVNEGASTADIKGVDVKSIPLGSGDTMAYALDLTGVDESELDREYLLSPQEVMIKATLWFQDNASFLETQRKKRLEKQRQMEERAKQPRKRKGPRGIYRSKRKLHWTKDESVLDEETMEEKPVSKKINYAALDALVGGTPTAAPASTATEQVKLPEPSDRPNLLLEAALRDTDILPGPSAPATDSSPAAASAAAVPDATTTTPGEKEEEEDEEEEEEEVVEEDEYGEDEEDWQAGEDLW</sequence>
<dbReference type="GO" id="GO:0008270">
    <property type="term" value="F:zinc ion binding"/>
    <property type="evidence" value="ECO:0007669"/>
    <property type="project" value="UniProtKB-KW"/>
</dbReference>
<feature type="compositionally biased region" description="Basic and acidic residues" evidence="12">
    <location>
        <begin position="460"/>
        <end position="469"/>
    </location>
</feature>
<accession>A0A0X3PSV7</accession>
<evidence type="ECO:0000256" key="6">
    <source>
        <dbReference type="ARBA" id="ARBA00022833"/>
    </source>
</evidence>
<feature type="non-terminal residue" evidence="14">
    <location>
        <position position="1"/>
    </location>
</feature>
<dbReference type="InterPro" id="IPR013763">
    <property type="entry name" value="Cyclin-like_dom"/>
</dbReference>
<comment type="subcellular location">
    <subcellularLocation>
        <location evidence="1">Nucleus</location>
    </subcellularLocation>
</comment>
<keyword evidence="10" id="KW-0539">Nucleus</keyword>
<evidence type="ECO:0000256" key="8">
    <source>
        <dbReference type="ARBA" id="ARBA00023159"/>
    </source>
</evidence>
<dbReference type="Pfam" id="PF00382">
    <property type="entry name" value="TFIIB"/>
    <property type="match status" value="2"/>
</dbReference>
<feature type="compositionally biased region" description="Acidic residues" evidence="12">
    <location>
        <begin position="589"/>
        <end position="622"/>
    </location>
</feature>
<evidence type="ECO:0000256" key="11">
    <source>
        <dbReference type="ARBA" id="ARBA00031706"/>
    </source>
</evidence>
<dbReference type="InterPro" id="IPR013150">
    <property type="entry name" value="TFIIB_cyclin"/>
</dbReference>
<evidence type="ECO:0000313" key="14">
    <source>
        <dbReference type="EMBL" id="JAP55045.1"/>
    </source>
</evidence>
<dbReference type="InterPro" id="IPR000812">
    <property type="entry name" value="TFIIB"/>
</dbReference>
<keyword evidence="3" id="KW-0479">Metal-binding</keyword>
<dbReference type="Gene3D" id="1.10.472.10">
    <property type="entry name" value="Cyclin-like"/>
    <property type="match status" value="2"/>
</dbReference>
<evidence type="ECO:0000259" key="13">
    <source>
        <dbReference type="SMART" id="SM00385"/>
    </source>
</evidence>
<feature type="compositionally biased region" description="Low complexity" evidence="12">
    <location>
        <begin position="563"/>
        <end position="586"/>
    </location>
</feature>
<dbReference type="SMART" id="SM00385">
    <property type="entry name" value="CYCLIN"/>
    <property type="match status" value="2"/>
</dbReference>
<dbReference type="FunFam" id="1.10.472.10:FF:000002">
    <property type="entry name" value="Transcription factor IIIB 90 kDa subunit"/>
    <property type="match status" value="1"/>
</dbReference>
<organism evidence="14">
    <name type="scientific">Schistocephalus solidus</name>
    <name type="common">Tapeworm</name>
    <dbReference type="NCBI Taxonomy" id="70667"/>
    <lineage>
        <taxon>Eukaryota</taxon>
        <taxon>Metazoa</taxon>
        <taxon>Spiralia</taxon>
        <taxon>Lophotrochozoa</taxon>
        <taxon>Platyhelminthes</taxon>
        <taxon>Cestoda</taxon>
        <taxon>Eucestoda</taxon>
        <taxon>Diphyllobothriidea</taxon>
        <taxon>Diphyllobothriidae</taxon>
        <taxon>Schistocephalus</taxon>
    </lineage>
</organism>
<protein>
    <recommendedName>
        <fullName evidence="11">General transcription factor TFIIB</fullName>
    </recommendedName>
</protein>
<dbReference type="GO" id="GO:0070897">
    <property type="term" value="P:transcription preinitiation complex assembly"/>
    <property type="evidence" value="ECO:0007669"/>
    <property type="project" value="InterPro"/>
</dbReference>
<comment type="similarity">
    <text evidence="2">Belongs to the TFIIB family.</text>
</comment>
<feature type="domain" description="Cyclin-like" evidence="13">
    <location>
        <begin position="10"/>
        <end position="91"/>
    </location>
</feature>
<dbReference type="GO" id="GO:0017025">
    <property type="term" value="F:TBP-class protein binding"/>
    <property type="evidence" value="ECO:0007669"/>
    <property type="project" value="InterPro"/>
</dbReference>
<evidence type="ECO:0000256" key="10">
    <source>
        <dbReference type="ARBA" id="ARBA00023242"/>
    </source>
</evidence>
<dbReference type="GO" id="GO:0000995">
    <property type="term" value="F:RNA polymerase III general transcription initiation factor activity"/>
    <property type="evidence" value="ECO:0007669"/>
    <property type="project" value="TreeGrafter"/>
</dbReference>
<dbReference type="Gene3D" id="1.20.5.650">
    <property type="entry name" value="Single helix bin"/>
    <property type="match status" value="1"/>
</dbReference>
<feature type="domain" description="Cyclin-like" evidence="13">
    <location>
        <begin position="104"/>
        <end position="188"/>
    </location>
</feature>
<dbReference type="GO" id="GO:0001006">
    <property type="term" value="F:RNA polymerase III type 3 promoter sequence-specific DNA binding"/>
    <property type="evidence" value="ECO:0007669"/>
    <property type="project" value="TreeGrafter"/>
</dbReference>
<dbReference type="GO" id="GO:0000126">
    <property type="term" value="C:transcription factor TFIIIB complex"/>
    <property type="evidence" value="ECO:0007669"/>
    <property type="project" value="TreeGrafter"/>
</dbReference>
<dbReference type="InterPro" id="IPR023486">
    <property type="entry name" value="TFIIB_CS"/>
</dbReference>
<feature type="compositionally biased region" description="Basic residues" evidence="12">
    <location>
        <begin position="470"/>
        <end position="484"/>
    </location>
</feature>
<dbReference type="AlphaFoldDB" id="A0A0X3PSV7"/>
<proteinExistence type="inferred from homology"/>
<feature type="region of interest" description="Disordered" evidence="12">
    <location>
        <begin position="555"/>
        <end position="622"/>
    </location>
</feature>
<dbReference type="CDD" id="cd20554">
    <property type="entry name" value="CYCLIN_TFIIIB90_rpt2"/>
    <property type="match status" value="1"/>
</dbReference>
<dbReference type="InterPro" id="IPR036915">
    <property type="entry name" value="Cyclin-like_sf"/>
</dbReference>
<dbReference type="GO" id="GO:0005634">
    <property type="term" value="C:nucleus"/>
    <property type="evidence" value="ECO:0007669"/>
    <property type="project" value="UniProtKB-SubCell"/>
</dbReference>
<name>A0A0X3PSV7_SCHSO</name>
<dbReference type="InterPro" id="IPR011665">
    <property type="entry name" value="BRF1_TBP-bd_dom"/>
</dbReference>
<dbReference type="PRINTS" id="PR00685">
    <property type="entry name" value="TIFACTORIIB"/>
</dbReference>
<evidence type="ECO:0000256" key="1">
    <source>
        <dbReference type="ARBA" id="ARBA00004123"/>
    </source>
</evidence>
<gene>
    <name evidence="14" type="primary">TF3B</name>
    <name evidence="14" type="ORF">TR166995</name>
</gene>
<evidence type="ECO:0000256" key="5">
    <source>
        <dbReference type="ARBA" id="ARBA00022771"/>
    </source>
</evidence>
<keyword evidence="6" id="KW-0862">Zinc</keyword>
<keyword evidence="4" id="KW-0677">Repeat</keyword>
<evidence type="ECO:0000256" key="7">
    <source>
        <dbReference type="ARBA" id="ARBA00023015"/>
    </source>
</evidence>
<evidence type="ECO:0000256" key="9">
    <source>
        <dbReference type="ARBA" id="ARBA00023163"/>
    </source>
</evidence>
<dbReference type="GO" id="GO:0097550">
    <property type="term" value="C:transcription preinitiation complex"/>
    <property type="evidence" value="ECO:0007669"/>
    <property type="project" value="TreeGrafter"/>
</dbReference>
<dbReference type="EMBL" id="GEEE01008180">
    <property type="protein sequence ID" value="JAP55045.1"/>
    <property type="molecule type" value="Transcribed_RNA"/>
</dbReference>
<dbReference type="PANTHER" id="PTHR11618">
    <property type="entry name" value="TRANSCRIPTION INITIATION FACTOR IIB-RELATED"/>
    <property type="match status" value="1"/>
</dbReference>
<dbReference type="SUPFAM" id="SSF47954">
    <property type="entry name" value="Cyclin-like"/>
    <property type="match status" value="2"/>
</dbReference>
<keyword evidence="8" id="KW-0010">Activator</keyword>
<evidence type="ECO:0000256" key="2">
    <source>
        <dbReference type="ARBA" id="ARBA00010857"/>
    </source>
</evidence>
<feature type="region of interest" description="Disordered" evidence="12">
    <location>
        <begin position="455"/>
        <end position="484"/>
    </location>
</feature>
<dbReference type="PANTHER" id="PTHR11618:SF4">
    <property type="entry name" value="TRANSCRIPTION FACTOR IIIB 90 KDA SUBUNIT"/>
    <property type="match status" value="1"/>
</dbReference>
<evidence type="ECO:0000256" key="12">
    <source>
        <dbReference type="SAM" id="MobiDB-lite"/>
    </source>
</evidence>
<dbReference type="PROSITE" id="PS00782">
    <property type="entry name" value="TFIIB"/>
    <property type="match status" value="1"/>
</dbReference>
<keyword evidence="7" id="KW-0805">Transcription regulation</keyword>
<reference evidence="14" key="1">
    <citation type="submission" date="2016-01" db="EMBL/GenBank/DDBJ databases">
        <title>Reference transcriptome for the parasite Schistocephalus solidus: insights into the molecular evolution of parasitism.</title>
        <authorList>
            <person name="Hebert F.O."/>
            <person name="Grambauer S."/>
            <person name="Barber I."/>
            <person name="Landry C.R."/>
            <person name="Aubin-Horth N."/>
        </authorList>
    </citation>
    <scope>NUCLEOTIDE SEQUENCE</scope>
</reference>
<evidence type="ECO:0000256" key="3">
    <source>
        <dbReference type="ARBA" id="ARBA00022723"/>
    </source>
</evidence>
<keyword evidence="5" id="KW-0863">Zinc-finger</keyword>
<evidence type="ECO:0000256" key="4">
    <source>
        <dbReference type="ARBA" id="ARBA00022737"/>
    </source>
</evidence>
<keyword evidence="9" id="KW-0804">Transcription</keyword>